<gene>
    <name evidence="5" type="ORF">C0V82_15830</name>
</gene>
<dbReference type="PANTHER" id="PTHR33154">
    <property type="entry name" value="TRANSCRIPTIONAL REGULATOR, ARSR FAMILY"/>
    <property type="match status" value="1"/>
</dbReference>
<keyword evidence="6" id="KW-1185">Reference proteome</keyword>
<proteinExistence type="predicted"/>
<dbReference type="AlphaFoldDB" id="A0A2K9NFK5"/>
<organism evidence="5 6">
    <name type="scientific">Niveispirillum cyanobacteriorum</name>
    <dbReference type="NCBI Taxonomy" id="1612173"/>
    <lineage>
        <taxon>Bacteria</taxon>
        <taxon>Pseudomonadati</taxon>
        <taxon>Pseudomonadota</taxon>
        <taxon>Alphaproteobacteria</taxon>
        <taxon>Rhodospirillales</taxon>
        <taxon>Azospirillaceae</taxon>
        <taxon>Niveispirillum</taxon>
    </lineage>
</organism>
<evidence type="ECO:0000256" key="2">
    <source>
        <dbReference type="ARBA" id="ARBA00023125"/>
    </source>
</evidence>
<dbReference type="OrthoDB" id="194599at2"/>
<sequence length="99" mass="10941">MDAMTLPVKTDAAAALLKAMGNERRLCILLHLAHGEKSVGEMEALVGLSQSALSQHLAILRQEGLVRTRRQAQTIFYTLKGDAPMEVLSLMRRLFPSRP</sequence>
<dbReference type="Gene3D" id="1.10.10.10">
    <property type="entry name" value="Winged helix-like DNA-binding domain superfamily/Winged helix DNA-binding domain"/>
    <property type="match status" value="1"/>
</dbReference>
<dbReference type="PANTHER" id="PTHR33154:SF28">
    <property type="entry name" value="HTH-TYPE TRANSCRIPTIONAL REGULATOR YGAV-RELATED"/>
    <property type="match status" value="1"/>
</dbReference>
<evidence type="ECO:0000256" key="3">
    <source>
        <dbReference type="ARBA" id="ARBA00023163"/>
    </source>
</evidence>
<reference evidence="5 6" key="1">
    <citation type="submission" date="2017-12" db="EMBL/GenBank/DDBJ databases">
        <title>Genomes of bacteria within cyanobacterial aggregates.</title>
        <authorList>
            <person name="Cai H."/>
        </authorList>
    </citation>
    <scope>NUCLEOTIDE SEQUENCE [LARGE SCALE GENOMIC DNA]</scope>
    <source>
        <strain evidence="5 6">TH16</strain>
    </source>
</reference>
<dbReference type="SMART" id="SM00418">
    <property type="entry name" value="HTH_ARSR"/>
    <property type="match status" value="1"/>
</dbReference>
<dbReference type="Pfam" id="PF01022">
    <property type="entry name" value="HTH_5"/>
    <property type="match status" value="1"/>
</dbReference>
<dbReference type="InterPro" id="IPR051081">
    <property type="entry name" value="HTH_MetalResp_TranReg"/>
</dbReference>
<dbReference type="InterPro" id="IPR036390">
    <property type="entry name" value="WH_DNA-bd_sf"/>
</dbReference>
<dbReference type="NCBIfam" id="NF033788">
    <property type="entry name" value="HTH_metalloreg"/>
    <property type="match status" value="1"/>
</dbReference>
<evidence type="ECO:0000313" key="5">
    <source>
        <dbReference type="EMBL" id="AUN31910.1"/>
    </source>
</evidence>
<dbReference type="EMBL" id="CP025611">
    <property type="protein sequence ID" value="AUN31910.1"/>
    <property type="molecule type" value="Genomic_DNA"/>
</dbReference>
<dbReference type="GO" id="GO:0003700">
    <property type="term" value="F:DNA-binding transcription factor activity"/>
    <property type="evidence" value="ECO:0007669"/>
    <property type="project" value="InterPro"/>
</dbReference>
<dbReference type="InterPro" id="IPR036388">
    <property type="entry name" value="WH-like_DNA-bd_sf"/>
</dbReference>
<evidence type="ECO:0000256" key="1">
    <source>
        <dbReference type="ARBA" id="ARBA00023015"/>
    </source>
</evidence>
<dbReference type="GO" id="GO:0003677">
    <property type="term" value="F:DNA binding"/>
    <property type="evidence" value="ECO:0007669"/>
    <property type="project" value="UniProtKB-KW"/>
</dbReference>
<dbReference type="InterPro" id="IPR001845">
    <property type="entry name" value="HTH_ArsR_DNA-bd_dom"/>
</dbReference>
<keyword evidence="1" id="KW-0805">Transcription regulation</keyword>
<dbReference type="KEGG" id="ncb:C0V82_15830"/>
<evidence type="ECO:0000313" key="6">
    <source>
        <dbReference type="Proteomes" id="UP000234752"/>
    </source>
</evidence>
<dbReference type="InterPro" id="IPR011991">
    <property type="entry name" value="ArsR-like_HTH"/>
</dbReference>
<keyword evidence="2" id="KW-0238">DNA-binding</keyword>
<dbReference type="CDD" id="cd00090">
    <property type="entry name" value="HTH_ARSR"/>
    <property type="match status" value="1"/>
</dbReference>
<dbReference type="SUPFAM" id="SSF46785">
    <property type="entry name" value="Winged helix' DNA-binding domain"/>
    <property type="match status" value="1"/>
</dbReference>
<dbReference type="PROSITE" id="PS50987">
    <property type="entry name" value="HTH_ARSR_2"/>
    <property type="match status" value="1"/>
</dbReference>
<name>A0A2K9NFK5_9PROT</name>
<dbReference type="PRINTS" id="PR00778">
    <property type="entry name" value="HTHARSR"/>
</dbReference>
<protein>
    <submittedName>
        <fullName evidence="5">Transcriptional regulator</fullName>
    </submittedName>
</protein>
<feature type="domain" description="HTH arsR-type" evidence="4">
    <location>
        <begin position="5"/>
        <end position="99"/>
    </location>
</feature>
<dbReference type="Proteomes" id="UP000234752">
    <property type="component" value="Chromosome eg_1"/>
</dbReference>
<accession>A0A2K9NFK5</accession>
<evidence type="ECO:0000259" key="4">
    <source>
        <dbReference type="PROSITE" id="PS50987"/>
    </source>
</evidence>
<keyword evidence="3" id="KW-0804">Transcription</keyword>